<feature type="region of interest" description="Disordered" evidence="1">
    <location>
        <begin position="160"/>
        <end position="186"/>
    </location>
</feature>
<dbReference type="EMBL" id="UYIO01000001">
    <property type="protein sequence ID" value="VDG75787.1"/>
    <property type="molecule type" value="Genomic_DNA"/>
</dbReference>
<reference evidence="2 3" key="1">
    <citation type="submission" date="2018-11" db="EMBL/GenBank/DDBJ databases">
        <authorList>
            <consortium name="Pathogen Informatics"/>
        </authorList>
    </citation>
    <scope>NUCLEOTIDE SEQUENCE [LARGE SCALE GENOMIC DNA]</scope>
    <source>
        <strain evidence="2 3">NCTC10327</strain>
    </source>
</reference>
<gene>
    <name evidence="2" type="ORF">NCTC10327_00472</name>
</gene>
<comment type="caution">
    <text evidence="2">The sequence shown here is derived from an EMBL/GenBank/DDBJ whole genome shotgun (WGS) entry which is preliminary data.</text>
</comment>
<dbReference type="InterPro" id="IPR024234">
    <property type="entry name" value="DUF3801"/>
</dbReference>
<dbReference type="Proteomes" id="UP000269974">
    <property type="component" value="Unassembled WGS sequence"/>
</dbReference>
<sequence length="231" mass="25276">MSIIGSEQYAQTITAELTRTGVKVSGIAITASSKIFLRGLKLAEHGLQKLPGVPKKNPHGKLRLRTLQHISGGDLHSLPVSSNLMNSLSRDLKKRGINFSVEKGTDGTTYFHFAGKDIDSVRHAITQVAARVEKTAHTRDQTSPEKTDLDPATIETSWEDAPTQKQTQTVATPAKAVQGEAKKNTKVVKKEGEGTVTAQKVRENLQKRIEKKTVTIKTRTPKPARSLGPRR</sequence>
<proteinExistence type="predicted"/>
<evidence type="ECO:0000313" key="2">
    <source>
        <dbReference type="EMBL" id="VDG75787.1"/>
    </source>
</evidence>
<dbReference type="Pfam" id="PF12687">
    <property type="entry name" value="DUF3801"/>
    <property type="match status" value="1"/>
</dbReference>
<accession>A0A7Z8Y7U8</accession>
<feature type="region of interest" description="Disordered" evidence="1">
    <location>
        <begin position="210"/>
        <end position="231"/>
    </location>
</feature>
<evidence type="ECO:0000256" key="1">
    <source>
        <dbReference type="SAM" id="MobiDB-lite"/>
    </source>
</evidence>
<evidence type="ECO:0000313" key="3">
    <source>
        <dbReference type="Proteomes" id="UP000269974"/>
    </source>
</evidence>
<dbReference type="RefSeq" id="WP_185933724.1">
    <property type="nucleotide sequence ID" value="NZ_UYIO01000001.1"/>
</dbReference>
<dbReference type="AlphaFoldDB" id="A0A7Z8Y7U8"/>
<name>A0A7Z8Y7U8_9ACTO</name>
<protein>
    <submittedName>
        <fullName evidence="2">Protein of uncharacterized function (DUF3801)</fullName>
    </submittedName>
</protein>
<organism evidence="2 3">
    <name type="scientific">Actinobaculum suis</name>
    <dbReference type="NCBI Taxonomy" id="1657"/>
    <lineage>
        <taxon>Bacteria</taxon>
        <taxon>Bacillati</taxon>
        <taxon>Actinomycetota</taxon>
        <taxon>Actinomycetes</taxon>
        <taxon>Actinomycetales</taxon>
        <taxon>Actinomycetaceae</taxon>
        <taxon>Actinobaculum</taxon>
    </lineage>
</organism>